<accession>A0A150IS69</accession>
<dbReference type="PATRIC" id="fig|1706436.3.peg.1752"/>
<dbReference type="Proteomes" id="UP000092401">
    <property type="component" value="Unassembled WGS sequence"/>
</dbReference>
<dbReference type="EMBL" id="LNJC01000014">
    <property type="protein sequence ID" value="KYC50424.1"/>
    <property type="molecule type" value="Genomic_DNA"/>
</dbReference>
<dbReference type="PROSITE" id="PS51343">
    <property type="entry name" value="PII_GLNB_DOM"/>
    <property type="match status" value="1"/>
</dbReference>
<dbReference type="AlphaFoldDB" id="A0A150IHE2"/>
<sequence>MSEETKGCDLIVTIVKKGFSEQIIQASIKAGAKGGTVVFGRGTGIHEKQKILGIPIEPEKEIIFTVVSKQQTEDILEAIKQAGELDKPGMGIGFVISLDRVIGMCHLLSDGTMICKY</sequence>
<accession>A0A150J0E3</accession>
<evidence type="ECO:0000313" key="2">
    <source>
        <dbReference type="EMBL" id="KYC47524.1"/>
    </source>
</evidence>
<reference evidence="4 5" key="1">
    <citation type="journal article" date="2016" name="ISME J.">
        <title>Chasing the elusive Euryarchaeota class WSA2: genomes reveal a uniquely fastidious methyl-reducing methanogen.</title>
        <authorList>
            <person name="Nobu M.K."/>
            <person name="Narihiro T."/>
            <person name="Kuroda K."/>
            <person name="Mei R."/>
            <person name="Liu W.T."/>
        </authorList>
    </citation>
    <scope>NUCLEOTIDE SEQUENCE [LARGE SCALE GENOMIC DNA]</scope>
    <source>
        <strain evidence="1">B03fssc0709_Meth_Bin005</strain>
        <strain evidence="2">B15fssc0709_Meth_Bin003</strain>
        <strain evidence="3">BMIXfssc0709_Meth_Bin006</strain>
    </source>
</reference>
<dbReference type="PATRIC" id="fig|1706438.3.peg.858"/>
<dbReference type="EMBL" id="LNGE01000067">
    <property type="protein sequence ID" value="KYC44420.1"/>
    <property type="molecule type" value="Genomic_DNA"/>
</dbReference>
<comment type="caution">
    <text evidence="1">The sequence shown here is derived from an EMBL/GenBank/DDBJ whole genome shotgun (WGS) entry which is preliminary data.</text>
</comment>
<proteinExistence type="predicted"/>
<dbReference type="GO" id="GO:0006808">
    <property type="term" value="P:regulation of nitrogen utilization"/>
    <property type="evidence" value="ECO:0007669"/>
    <property type="project" value="InterPro"/>
</dbReference>
<dbReference type="Proteomes" id="UP000092403">
    <property type="component" value="Unassembled WGS sequence"/>
</dbReference>
<dbReference type="Pfam" id="PF00543">
    <property type="entry name" value="P-II"/>
    <property type="match status" value="1"/>
</dbReference>
<gene>
    <name evidence="1" type="ORF">APG10_01733</name>
    <name evidence="2" type="ORF">APG11_01125</name>
    <name evidence="3" type="ORF">APG12_00853</name>
</gene>
<evidence type="ECO:0000313" key="4">
    <source>
        <dbReference type="Proteomes" id="UP000091929"/>
    </source>
</evidence>
<dbReference type="InterPro" id="IPR015867">
    <property type="entry name" value="N-reg_PII/ATP_PRibTrfase_C"/>
</dbReference>
<protein>
    <recommendedName>
        <fullName evidence="6">Nitrogen regulatory PII-like protein</fullName>
    </recommendedName>
</protein>
<evidence type="ECO:0000313" key="1">
    <source>
        <dbReference type="EMBL" id="KYC44420.1"/>
    </source>
</evidence>
<dbReference type="InterPro" id="IPR002187">
    <property type="entry name" value="N-reg_PII"/>
</dbReference>
<dbReference type="GO" id="GO:0030234">
    <property type="term" value="F:enzyme regulator activity"/>
    <property type="evidence" value="ECO:0007669"/>
    <property type="project" value="InterPro"/>
</dbReference>
<dbReference type="SMART" id="SM00938">
    <property type="entry name" value="P-II"/>
    <property type="match status" value="1"/>
</dbReference>
<dbReference type="SUPFAM" id="SSF54913">
    <property type="entry name" value="GlnB-like"/>
    <property type="match status" value="1"/>
</dbReference>
<name>A0A150IHE2_9EURY</name>
<dbReference type="Proteomes" id="UP000091929">
    <property type="component" value="Unassembled WGS sequence"/>
</dbReference>
<evidence type="ECO:0000313" key="3">
    <source>
        <dbReference type="EMBL" id="KYC50424.1"/>
    </source>
</evidence>
<organism evidence="1 5">
    <name type="scientific">Candidatus Methanofastidiosum methylothiophilum</name>
    <dbReference type="NCBI Taxonomy" id="1705564"/>
    <lineage>
        <taxon>Archaea</taxon>
        <taxon>Methanobacteriati</taxon>
        <taxon>Methanobacteriota</taxon>
        <taxon>Stenosarchaea group</taxon>
        <taxon>Candidatus Methanofastidiosia</taxon>
        <taxon>Candidatus Methanofastidiosales</taxon>
        <taxon>Candidatus Methanofastidiosaceae</taxon>
        <taxon>Candidatus Methanofastidiosum</taxon>
    </lineage>
</organism>
<accession>A0A150IHE2</accession>
<evidence type="ECO:0000313" key="5">
    <source>
        <dbReference type="Proteomes" id="UP000092401"/>
    </source>
</evidence>
<evidence type="ECO:0008006" key="6">
    <source>
        <dbReference type="Google" id="ProtNLM"/>
    </source>
</evidence>
<dbReference type="EMBL" id="LNGF01000022">
    <property type="protein sequence ID" value="KYC47524.1"/>
    <property type="molecule type" value="Genomic_DNA"/>
</dbReference>
<dbReference type="Gene3D" id="3.30.70.120">
    <property type="match status" value="1"/>
</dbReference>
<dbReference type="PATRIC" id="fig|1706437.3.peg.1135"/>
<dbReference type="InterPro" id="IPR011322">
    <property type="entry name" value="N-reg_PII-like_a/b"/>
</dbReference>